<name>A0A6B9V8G4_ARAHY</name>
<organism evidence="1 2">
    <name type="scientific">Arachis hypogaea</name>
    <name type="common">Peanut</name>
    <dbReference type="NCBI Taxonomy" id="3818"/>
    <lineage>
        <taxon>Eukaryota</taxon>
        <taxon>Viridiplantae</taxon>
        <taxon>Streptophyta</taxon>
        <taxon>Embryophyta</taxon>
        <taxon>Tracheophyta</taxon>
        <taxon>Spermatophyta</taxon>
        <taxon>Magnoliopsida</taxon>
        <taxon>eudicotyledons</taxon>
        <taxon>Gunneridae</taxon>
        <taxon>Pentapetalae</taxon>
        <taxon>rosids</taxon>
        <taxon>fabids</taxon>
        <taxon>Fabales</taxon>
        <taxon>Fabaceae</taxon>
        <taxon>Papilionoideae</taxon>
        <taxon>50 kb inversion clade</taxon>
        <taxon>dalbergioids sensu lato</taxon>
        <taxon>Dalbergieae</taxon>
        <taxon>Pterocarpus clade</taxon>
        <taxon>Arachis</taxon>
    </lineage>
</organism>
<dbReference type="AlphaFoldDB" id="A0A6B9V8G4"/>
<accession>A0A6B9V8G4</accession>
<protein>
    <recommendedName>
        <fullName evidence="3">Aminotransferase-like plant mobile domain-containing protein</fullName>
    </recommendedName>
</protein>
<gene>
    <name evidence="1" type="ORF">DS421_19g644330</name>
</gene>
<evidence type="ECO:0008006" key="3">
    <source>
        <dbReference type="Google" id="ProtNLM"/>
    </source>
</evidence>
<proteinExistence type="predicted"/>
<evidence type="ECO:0000313" key="2">
    <source>
        <dbReference type="Proteomes" id="UP000464620"/>
    </source>
</evidence>
<sequence length="138" mass="15683">MTQASIRHAIDFMEEFVWRTYVGIIIPTDLYAHLDVYDTVGPLVSFQCVEWLPADRVVRQYGYAQSPLWKYRPYQLTRIAILFGEYNTMTSAGFMTNGYNNRVTTATVVCEIRVCNQLSTSPRLSITGVGTVDHKGCT</sequence>
<dbReference type="EMBL" id="CP031001">
    <property type="protein sequence ID" value="QHN76492.1"/>
    <property type="molecule type" value="Genomic_DNA"/>
</dbReference>
<dbReference type="Proteomes" id="UP000464620">
    <property type="component" value="Chromosome B09"/>
</dbReference>
<reference evidence="1 2" key="1">
    <citation type="submission" date="2020-01" db="EMBL/GenBank/DDBJ databases">
        <title>Genome sequence of Arachis hypogaea, cultivar Shitouqi.</title>
        <authorList>
            <person name="Zhuang W."/>
            <person name="Chen H."/>
            <person name="Varshney R."/>
            <person name="Wang D."/>
            <person name="Ming R."/>
        </authorList>
    </citation>
    <scope>NUCLEOTIDE SEQUENCE [LARGE SCALE GENOMIC DNA]</scope>
    <source>
        <tissue evidence="1">Young leaf</tissue>
    </source>
</reference>
<evidence type="ECO:0000313" key="1">
    <source>
        <dbReference type="EMBL" id="QHN76492.1"/>
    </source>
</evidence>